<dbReference type="EMBL" id="BSSU01000008">
    <property type="protein sequence ID" value="GLX82226.1"/>
    <property type="molecule type" value="Genomic_DNA"/>
</dbReference>
<feature type="domain" description="Outer membrane protein beta-barrel" evidence="3">
    <location>
        <begin position="11"/>
        <end position="210"/>
    </location>
</feature>
<dbReference type="Proteomes" id="UP001157133">
    <property type="component" value="Unassembled WGS sequence"/>
</dbReference>
<sequence>MTKMLKLMLMSCLASTMFTTVVQAKDKTETVEVGFVIGYNDSFVIDGQRGSSVDFDSDYSYGFNFAYNFTNQFAIEFDWLFGSQDYQSSLVDDDGEVVEQINHKADITHAQIHGTYYFSPEDFSFYVQGGGGFSYIDSNIVSGPPINICWWDPWWGYICEGFSDTYSENQFSYSATFGARYNIDNKYYLRASYSQVWFDIDNASTTDVGVYKFEIGSSF</sequence>
<keyword evidence="1 2" id="KW-0732">Signal</keyword>
<organism evidence="4 5">
    <name type="scientific">Thalassotalea eurytherma</name>
    <dbReference type="NCBI Taxonomy" id="1144278"/>
    <lineage>
        <taxon>Bacteria</taxon>
        <taxon>Pseudomonadati</taxon>
        <taxon>Pseudomonadota</taxon>
        <taxon>Gammaproteobacteria</taxon>
        <taxon>Alteromonadales</taxon>
        <taxon>Colwelliaceae</taxon>
        <taxon>Thalassotalea</taxon>
    </lineage>
</organism>
<name>A0ABQ6H217_9GAMM</name>
<evidence type="ECO:0000256" key="1">
    <source>
        <dbReference type="ARBA" id="ARBA00022729"/>
    </source>
</evidence>
<reference evidence="4 5" key="1">
    <citation type="submission" date="2023-03" db="EMBL/GenBank/DDBJ databases">
        <title>Draft genome sequence of Thalassotalea eurytherma JCM 18482T.</title>
        <authorList>
            <person name="Sawabe T."/>
        </authorList>
    </citation>
    <scope>NUCLEOTIDE SEQUENCE [LARGE SCALE GENOMIC DNA]</scope>
    <source>
        <strain evidence="4 5">JCM 18482</strain>
    </source>
</reference>
<protein>
    <recommendedName>
        <fullName evidence="3">Outer membrane protein beta-barrel domain-containing protein</fullName>
    </recommendedName>
</protein>
<dbReference type="RefSeq" id="WP_284207587.1">
    <property type="nucleotide sequence ID" value="NZ_BSSU01000008.1"/>
</dbReference>
<dbReference type="Pfam" id="PF13505">
    <property type="entry name" value="OMP_b-brl"/>
    <property type="match status" value="1"/>
</dbReference>
<dbReference type="Gene3D" id="2.40.160.20">
    <property type="match status" value="1"/>
</dbReference>
<proteinExistence type="predicted"/>
<evidence type="ECO:0000313" key="4">
    <source>
        <dbReference type="EMBL" id="GLX82226.1"/>
    </source>
</evidence>
<dbReference type="InterPro" id="IPR011250">
    <property type="entry name" value="OMP/PagP_B-barrel"/>
</dbReference>
<dbReference type="SUPFAM" id="SSF56925">
    <property type="entry name" value="OMPA-like"/>
    <property type="match status" value="1"/>
</dbReference>
<feature type="chain" id="PRO_5047165390" description="Outer membrane protein beta-barrel domain-containing protein" evidence="2">
    <location>
        <begin position="25"/>
        <end position="219"/>
    </location>
</feature>
<evidence type="ECO:0000259" key="3">
    <source>
        <dbReference type="Pfam" id="PF13505"/>
    </source>
</evidence>
<comment type="caution">
    <text evidence="4">The sequence shown here is derived from an EMBL/GenBank/DDBJ whole genome shotgun (WGS) entry which is preliminary data.</text>
</comment>
<evidence type="ECO:0000313" key="5">
    <source>
        <dbReference type="Proteomes" id="UP001157133"/>
    </source>
</evidence>
<gene>
    <name evidence="4" type="ORF">theurythT_16780</name>
</gene>
<dbReference type="InterPro" id="IPR027385">
    <property type="entry name" value="Beta-barrel_OMP"/>
</dbReference>
<feature type="signal peptide" evidence="2">
    <location>
        <begin position="1"/>
        <end position="24"/>
    </location>
</feature>
<evidence type="ECO:0000256" key="2">
    <source>
        <dbReference type="SAM" id="SignalP"/>
    </source>
</evidence>
<keyword evidence="5" id="KW-1185">Reference proteome</keyword>
<accession>A0ABQ6H217</accession>